<dbReference type="Gene3D" id="1.20.1290.10">
    <property type="entry name" value="AhpD-like"/>
    <property type="match status" value="1"/>
</dbReference>
<organism evidence="2 3">
    <name type="scientific">Acidovorax bellezanensis</name>
    <dbReference type="NCBI Taxonomy" id="2976702"/>
    <lineage>
        <taxon>Bacteria</taxon>
        <taxon>Pseudomonadati</taxon>
        <taxon>Pseudomonadota</taxon>
        <taxon>Betaproteobacteria</taxon>
        <taxon>Burkholderiales</taxon>
        <taxon>Comamonadaceae</taxon>
        <taxon>Acidovorax</taxon>
    </lineage>
</organism>
<dbReference type="InterPro" id="IPR029032">
    <property type="entry name" value="AhpD-like"/>
</dbReference>
<dbReference type="RefSeq" id="WP_261499729.1">
    <property type="nucleotide sequence ID" value="NZ_JAODYH010000004.1"/>
</dbReference>
<name>A0ABT2PK91_9BURK</name>
<comment type="caution">
    <text evidence="2">The sequence shown here is derived from an EMBL/GenBank/DDBJ whole genome shotgun (WGS) entry which is preliminary data.</text>
</comment>
<dbReference type="PANTHER" id="PTHR34846:SF11">
    <property type="entry name" value="4-CARBOXYMUCONOLACTONE DECARBOXYLASE FAMILY PROTEIN (AFU_ORTHOLOGUE AFUA_6G11590)"/>
    <property type="match status" value="1"/>
</dbReference>
<dbReference type="SUPFAM" id="SSF69118">
    <property type="entry name" value="AhpD-like"/>
    <property type="match status" value="1"/>
</dbReference>
<dbReference type="Proteomes" id="UP001525968">
    <property type="component" value="Unassembled WGS sequence"/>
</dbReference>
<dbReference type="EMBL" id="JAODYH010000004">
    <property type="protein sequence ID" value="MCT9810633.1"/>
    <property type="molecule type" value="Genomic_DNA"/>
</dbReference>
<evidence type="ECO:0000313" key="2">
    <source>
        <dbReference type="EMBL" id="MCT9810633.1"/>
    </source>
</evidence>
<evidence type="ECO:0000313" key="3">
    <source>
        <dbReference type="Proteomes" id="UP001525968"/>
    </source>
</evidence>
<gene>
    <name evidence="2" type="ORF">N0K08_08310</name>
</gene>
<keyword evidence="3" id="KW-1185">Reference proteome</keyword>
<proteinExistence type="predicted"/>
<sequence>MARMKMVDTDTVDPELKDVFEAMKQRGTVLNVYRMMAWSPRLAKVWAPFARGLRNDLSVPRRLRELLIVQIACRHESRYEYGHHAHMALAEGVTQAQLAALPHWHDSPQLFDAGESLVLQLADDLTHARGATAATMQALIAHFGEKQVMELLATGAFYCCVARIVNSLDCDLEPEAGQPHAFPPAA</sequence>
<dbReference type="PANTHER" id="PTHR34846">
    <property type="entry name" value="4-CARBOXYMUCONOLACTONE DECARBOXYLASE FAMILY PROTEIN (AFU_ORTHOLOGUE AFUA_6G11590)"/>
    <property type="match status" value="1"/>
</dbReference>
<dbReference type="InterPro" id="IPR003779">
    <property type="entry name" value="CMD-like"/>
</dbReference>
<protein>
    <submittedName>
        <fullName evidence="2">Carboxymuconolactone decarboxylase family protein</fullName>
    </submittedName>
</protein>
<feature type="domain" description="Carboxymuconolactone decarboxylase-like" evidence="1">
    <location>
        <begin position="40"/>
        <end position="113"/>
    </location>
</feature>
<evidence type="ECO:0000259" key="1">
    <source>
        <dbReference type="Pfam" id="PF02627"/>
    </source>
</evidence>
<reference evidence="2 3" key="1">
    <citation type="submission" date="2022-09" db="EMBL/GenBank/DDBJ databases">
        <title>Draft genome of isolate Be4.</title>
        <authorList>
            <person name="Sanchez-Castro I."/>
            <person name="Martinez-Rodriguez P."/>
            <person name="Descostes M."/>
            <person name="Merroun M."/>
        </authorList>
    </citation>
    <scope>NUCLEOTIDE SEQUENCE [LARGE SCALE GENOMIC DNA]</scope>
    <source>
        <strain evidence="2 3">Be4</strain>
    </source>
</reference>
<dbReference type="Pfam" id="PF02627">
    <property type="entry name" value="CMD"/>
    <property type="match status" value="1"/>
</dbReference>
<accession>A0ABT2PK91</accession>